<dbReference type="EMBL" id="ATMH01009299">
    <property type="protein sequence ID" value="EPY19781.1"/>
    <property type="molecule type" value="Genomic_DNA"/>
</dbReference>
<proteinExistence type="predicted"/>
<keyword evidence="1" id="KW-0175">Coiled coil</keyword>
<keyword evidence="4" id="KW-1185">Reference proteome</keyword>
<dbReference type="Proteomes" id="UP000015354">
    <property type="component" value="Unassembled WGS sequence"/>
</dbReference>
<feature type="region of interest" description="Disordered" evidence="2">
    <location>
        <begin position="208"/>
        <end position="238"/>
    </location>
</feature>
<feature type="compositionally biased region" description="Basic and acidic residues" evidence="2">
    <location>
        <begin position="216"/>
        <end position="236"/>
    </location>
</feature>
<feature type="coiled-coil region" evidence="1">
    <location>
        <begin position="286"/>
        <end position="320"/>
    </location>
</feature>
<gene>
    <name evidence="3" type="ORF">STCU_09299</name>
</gene>
<evidence type="ECO:0000256" key="2">
    <source>
        <dbReference type="SAM" id="MobiDB-lite"/>
    </source>
</evidence>
<dbReference type="AlphaFoldDB" id="S9UYT6"/>
<reference evidence="3 4" key="1">
    <citation type="journal article" date="2013" name="PLoS ONE">
        <title>Predicting the Proteins of Angomonas deanei, Strigomonas culicis and Their Respective Endosymbionts Reveals New Aspects of the Trypanosomatidae Family.</title>
        <authorList>
            <person name="Motta M.C."/>
            <person name="Martins A.C."/>
            <person name="de Souza S.S."/>
            <person name="Catta-Preta C.M."/>
            <person name="Silva R."/>
            <person name="Klein C.C."/>
            <person name="de Almeida L.G."/>
            <person name="de Lima Cunha O."/>
            <person name="Ciapina L.P."/>
            <person name="Brocchi M."/>
            <person name="Colabardini A.C."/>
            <person name="de Araujo Lima B."/>
            <person name="Machado C.R."/>
            <person name="de Almeida Soares C.M."/>
            <person name="Probst C.M."/>
            <person name="de Menezes C.B."/>
            <person name="Thompson C.E."/>
            <person name="Bartholomeu D.C."/>
            <person name="Gradia D.F."/>
            <person name="Pavoni D.P."/>
            <person name="Grisard E.C."/>
            <person name="Fantinatti-Garboggini F."/>
            <person name="Marchini F.K."/>
            <person name="Rodrigues-Luiz G.F."/>
            <person name="Wagner G."/>
            <person name="Goldman G.H."/>
            <person name="Fietto J.L."/>
            <person name="Elias M.C."/>
            <person name="Goldman M.H."/>
            <person name="Sagot M.F."/>
            <person name="Pereira M."/>
            <person name="Stoco P.H."/>
            <person name="de Mendonca-Neto R.P."/>
            <person name="Teixeira S.M."/>
            <person name="Maciel T.E."/>
            <person name="de Oliveira Mendes T.A."/>
            <person name="Urmenyi T.P."/>
            <person name="de Souza W."/>
            <person name="Schenkman S."/>
            <person name="de Vasconcelos A.T."/>
        </authorList>
    </citation>
    <scope>NUCLEOTIDE SEQUENCE [LARGE SCALE GENOMIC DNA]</scope>
</reference>
<accession>S9UYT6</accession>
<evidence type="ECO:0000313" key="4">
    <source>
        <dbReference type="Proteomes" id="UP000015354"/>
    </source>
</evidence>
<evidence type="ECO:0000313" key="3">
    <source>
        <dbReference type="EMBL" id="EPY19781.1"/>
    </source>
</evidence>
<organism evidence="3 4">
    <name type="scientific">Strigomonas culicis</name>
    <dbReference type="NCBI Taxonomy" id="28005"/>
    <lineage>
        <taxon>Eukaryota</taxon>
        <taxon>Discoba</taxon>
        <taxon>Euglenozoa</taxon>
        <taxon>Kinetoplastea</taxon>
        <taxon>Metakinetoplastina</taxon>
        <taxon>Trypanosomatida</taxon>
        <taxon>Trypanosomatidae</taxon>
        <taxon>Strigomonadinae</taxon>
        <taxon>Strigomonas</taxon>
    </lineage>
</organism>
<name>S9UYT6_9TRYP</name>
<evidence type="ECO:0000256" key="1">
    <source>
        <dbReference type="SAM" id="Coils"/>
    </source>
</evidence>
<comment type="caution">
    <text evidence="3">The sequence shown here is derived from an EMBL/GenBank/DDBJ whole genome shotgun (WGS) entry which is preliminary data.</text>
</comment>
<protein>
    <submittedName>
        <fullName evidence="3">Uncharacterized protein</fullName>
    </submittedName>
</protein>
<sequence>MSMCASAGGSPERIAAPPSFDSISQFMAYHAARRPSAAEEVGVRAYSYTGCDYALVLHACFPSRCIALGSLCWSPQPLKSQEVGNLARFCDAAKALRLLETPYSALTPERLQPVPACVVHHVAVQHWLYVASQRFLPAKDHHAAVLRTAHRSRQLGEPFRKRARETVAAGGVEALEGGCGALRETKPLAVGELRKCAPYIAPVPALTGEGEEQVEEAPKKVEAPRKEVKPAADSKSKPWLSYSKPWLLPAQDAAKAKREAALASRRKAEDAARAQSPWVHAFVDQSSTLEQQYLLAERAATELRQQLKAIQADMEQELASGADMAFDQYAERLKKLAPSTV</sequence>
<dbReference type="OrthoDB" id="251513at2759"/>